<protein>
    <submittedName>
        <fullName evidence="5">8-oxo-dGTPase</fullName>
    </submittedName>
</protein>
<dbReference type="PROSITE" id="PS51462">
    <property type="entry name" value="NUDIX"/>
    <property type="match status" value="1"/>
</dbReference>
<dbReference type="GO" id="GO:0016787">
    <property type="term" value="F:hydrolase activity"/>
    <property type="evidence" value="ECO:0007669"/>
    <property type="project" value="UniProtKB-KW"/>
</dbReference>
<keyword evidence="2 3" id="KW-0378">Hydrolase</keyword>
<dbReference type="PROSITE" id="PS00893">
    <property type="entry name" value="NUDIX_BOX"/>
    <property type="match status" value="1"/>
</dbReference>
<evidence type="ECO:0000259" key="4">
    <source>
        <dbReference type="PROSITE" id="PS51462"/>
    </source>
</evidence>
<dbReference type="RefSeq" id="WP_097039434.1">
    <property type="nucleotide sequence ID" value="NZ_OBQF01000001.1"/>
</dbReference>
<dbReference type="Proteomes" id="UP000219412">
    <property type="component" value="Unassembled WGS sequence"/>
</dbReference>
<evidence type="ECO:0000313" key="5">
    <source>
        <dbReference type="EMBL" id="SOC39355.1"/>
    </source>
</evidence>
<dbReference type="InterPro" id="IPR015797">
    <property type="entry name" value="NUDIX_hydrolase-like_dom_sf"/>
</dbReference>
<comment type="cofactor">
    <cofactor evidence="1">
        <name>Mg(2+)</name>
        <dbReference type="ChEBI" id="CHEBI:18420"/>
    </cofactor>
</comment>
<sequence length="152" mass="17707">MKEFTDFEGRRVTFTEERLDDTGHVLAIPKFNQKYLFTRHKVRGVEFPGGKVEAGETPEEAVQRELFEETGASVEDLKFIGTYTVHAEKPFNKAVFYVEVRDLSFRCEYMETHGPETFDAVDDIPGEERSVLLEDECIRYLYEESQGNVFFR</sequence>
<dbReference type="Gene3D" id="3.90.79.10">
    <property type="entry name" value="Nucleoside Triphosphate Pyrophosphohydrolase"/>
    <property type="match status" value="1"/>
</dbReference>
<evidence type="ECO:0000313" key="6">
    <source>
        <dbReference type="Proteomes" id="UP000219412"/>
    </source>
</evidence>
<dbReference type="EMBL" id="OBQF01000001">
    <property type="protein sequence ID" value="SOC39355.1"/>
    <property type="molecule type" value="Genomic_DNA"/>
</dbReference>
<name>A0A285UBQ7_9STAP</name>
<dbReference type="PRINTS" id="PR00502">
    <property type="entry name" value="NUDIXFAMILY"/>
</dbReference>
<organism evidence="5 6">
    <name type="scientific">Salinicoccus kekensis</name>
    <dbReference type="NCBI Taxonomy" id="714307"/>
    <lineage>
        <taxon>Bacteria</taxon>
        <taxon>Bacillati</taxon>
        <taxon>Bacillota</taxon>
        <taxon>Bacilli</taxon>
        <taxon>Bacillales</taxon>
        <taxon>Staphylococcaceae</taxon>
        <taxon>Salinicoccus</taxon>
    </lineage>
</organism>
<evidence type="ECO:0000256" key="3">
    <source>
        <dbReference type="RuleBase" id="RU003476"/>
    </source>
</evidence>
<accession>A0A285UBQ7</accession>
<evidence type="ECO:0000256" key="1">
    <source>
        <dbReference type="ARBA" id="ARBA00001946"/>
    </source>
</evidence>
<dbReference type="Pfam" id="PF00293">
    <property type="entry name" value="NUDIX"/>
    <property type="match status" value="1"/>
</dbReference>
<dbReference type="InterPro" id="IPR000086">
    <property type="entry name" value="NUDIX_hydrolase_dom"/>
</dbReference>
<dbReference type="OrthoDB" id="9131041at2"/>
<feature type="domain" description="Nudix hydrolase" evidence="4">
    <location>
        <begin position="9"/>
        <end position="150"/>
    </location>
</feature>
<reference evidence="6" key="1">
    <citation type="submission" date="2017-08" db="EMBL/GenBank/DDBJ databases">
        <authorList>
            <person name="Varghese N."/>
            <person name="Submissions S."/>
        </authorList>
    </citation>
    <scope>NUCLEOTIDE SEQUENCE [LARGE SCALE GENOMIC DNA]</scope>
    <source>
        <strain evidence="6">DSM 23173</strain>
    </source>
</reference>
<dbReference type="InterPro" id="IPR020084">
    <property type="entry name" value="NUDIX_hydrolase_CS"/>
</dbReference>
<dbReference type="AlphaFoldDB" id="A0A285UBQ7"/>
<dbReference type="PANTHER" id="PTHR43046">
    <property type="entry name" value="GDP-MANNOSE MANNOSYL HYDROLASE"/>
    <property type="match status" value="1"/>
</dbReference>
<dbReference type="PANTHER" id="PTHR43046:SF14">
    <property type="entry name" value="MUTT_NUDIX FAMILY PROTEIN"/>
    <property type="match status" value="1"/>
</dbReference>
<proteinExistence type="inferred from homology"/>
<comment type="similarity">
    <text evidence="3">Belongs to the Nudix hydrolase family.</text>
</comment>
<evidence type="ECO:0000256" key="2">
    <source>
        <dbReference type="ARBA" id="ARBA00022801"/>
    </source>
</evidence>
<gene>
    <name evidence="5" type="ORF">SAMN05878391_0844</name>
</gene>
<dbReference type="SUPFAM" id="SSF55811">
    <property type="entry name" value="Nudix"/>
    <property type="match status" value="1"/>
</dbReference>
<dbReference type="InterPro" id="IPR020476">
    <property type="entry name" value="Nudix_hydrolase"/>
</dbReference>
<keyword evidence="6" id="KW-1185">Reference proteome</keyword>